<keyword evidence="1" id="KW-1133">Transmembrane helix</keyword>
<keyword evidence="3" id="KW-1185">Reference proteome</keyword>
<reference evidence="3" key="1">
    <citation type="submission" date="2017-08" db="EMBL/GenBank/DDBJ databases">
        <authorList>
            <person name="Varghese N."/>
            <person name="Submissions S."/>
        </authorList>
    </citation>
    <scope>NUCLEOTIDE SEQUENCE [LARGE SCALE GENOMIC DNA]</scope>
    <source>
        <strain evidence="3">DSM 4725</strain>
    </source>
</reference>
<feature type="transmembrane region" description="Helical" evidence="1">
    <location>
        <begin position="110"/>
        <end position="129"/>
    </location>
</feature>
<proteinExistence type="predicted"/>
<feature type="transmembrane region" description="Helical" evidence="1">
    <location>
        <begin position="52"/>
        <end position="71"/>
    </location>
</feature>
<evidence type="ECO:0000313" key="3">
    <source>
        <dbReference type="Proteomes" id="UP000219435"/>
    </source>
</evidence>
<protein>
    <submittedName>
        <fullName evidence="2">Uncharacterized protein</fullName>
    </submittedName>
</protein>
<dbReference type="OrthoDB" id="74134at2"/>
<dbReference type="AlphaFoldDB" id="A0A285UY82"/>
<evidence type="ECO:0000313" key="2">
    <source>
        <dbReference type="EMBL" id="SOC46769.1"/>
    </source>
</evidence>
<dbReference type="Proteomes" id="UP000219435">
    <property type="component" value="Unassembled WGS sequence"/>
</dbReference>
<gene>
    <name evidence="2" type="ORF">SAMN05660748_0438</name>
</gene>
<dbReference type="EMBL" id="OBQI01000001">
    <property type="protein sequence ID" value="SOC46769.1"/>
    <property type="molecule type" value="Genomic_DNA"/>
</dbReference>
<sequence length="151" mass="15780">MTPTARRILLWILVLLGAYVGLWAAAFPASFHESFPGPFSSWVAADGPYNEHLVRDVGTFNLGLAVASAVATRYRDRGPGLVVATAWIVCSVPHLGYHLHHLGDLDAVDAVAQVIALGAPIVLAVPLLLPVRASTPSGPSGIRTGVEAGTP</sequence>
<organism evidence="2 3">
    <name type="scientific">Blastococcus aggregatus</name>
    <dbReference type="NCBI Taxonomy" id="38502"/>
    <lineage>
        <taxon>Bacteria</taxon>
        <taxon>Bacillati</taxon>
        <taxon>Actinomycetota</taxon>
        <taxon>Actinomycetes</taxon>
        <taxon>Geodermatophilales</taxon>
        <taxon>Geodermatophilaceae</taxon>
        <taxon>Blastococcus</taxon>
    </lineage>
</organism>
<name>A0A285UY82_9ACTN</name>
<accession>A0A285UY82</accession>
<evidence type="ECO:0000256" key="1">
    <source>
        <dbReference type="SAM" id="Phobius"/>
    </source>
</evidence>
<keyword evidence="1" id="KW-0812">Transmembrane</keyword>
<feature type="transmembrane region" description="Helical" evidence="1">
    <location>
        <begin position="78"/>
        <end position="98"/>
    </location>
</feature>
<dbReference type="RefSeq" id="WP_097193380.1">
    <property type="nucleotide sequence ID" value="NZ_OBQI01000001.1"/>
</dbReference>
<keyword evidence="1" id="KW-0472">Membrane</keyword>